<reference evidence="2 3" key="1">
    <citation type="submission" date="2020-03" db="EMBL/GenBank/DDBJ databases">
        <title>Draft genome of Streptomyces sp. ventii, isolated from the Axial Seamount in the Pacific Ocean, and resequencing of the two type strains Streptomyces lonarensis strain NCL 716 and Streptomyces bohaiensis strain 11A07.</title>
        <authorList>
            <person name="Loughran R.M."/>
            <person name="Pfannmuller K.M."/>
            <person name="Wasson B.J."/>
            <person name="Deadmond M.C."/>
            <person name="Paddock B.E."/>
            <person name="Koyack M.J."/>
            <person name="Gallegos D.A."/>
            <person name="Mitchell E.A."/>
            <person name="Ushijima B."/>
            <person name="Saw J.H."/>
            <person name="Mcphail K.L."/>
            <person name="Videau P."/>
        </authorList>
    </citation>
    <scope>NUCLEOTIDE SEQUENCE [LARGE SCALE GENOMIC DNA]</scope>
    <source>
        <strain evidence="2 3">11A07</strain>
    </source>
</reference>
<sequence length="110" mass="12070">MSRSLDAKALEALLVEAKEALLAWMKETLFTWVKKALFAGSKKAWHILLGAIKSVLIAAVALFVLNSCDAVSYEVRIGGMEFVKRDTPNWGEGCLVDASPVDTLEGRECR</sequence>
<dbReference type="RefSeq" id="WP_168089289.1">
    <property type="nucleotide sequence ID" value="NZ_BHZH01000554.1"/>
</dbReference>
<organism evidence="2 3">
    <name type="scientific">Streptomyces bohaiensis</name>
    <dbReference type="NCBI Taxonomy" id="1431344"/>
    <lineage>
        <taxon>Bacteria</taxon>
        <taxon>Bacillati</taxon>
        <taxon>Actinomycetota</taxon>
        <taxon>Actinomycetes</taxon>
        <taxon>Kitasatosporales</taxon>
        <taxon>Streptomycetaceae</taxon>
        <taxon>Streptomyces</taxon>
    </lineage>
</organism>
<proteinExistence type="predicted"/>
<protein>
    <submittedName>
        <fullName evidence="2">Uncharacterized protein</fullName>
    </submittedName>
</protein>
<feature type="transmembrane region" description="Helical" evidence="1">
    <location>
        <begin position="44"/>
        <end position="65"/>
    </location>
</feature>
<keyword evidence="1" id="KW-1133">Transmembrane helix</keyword>
<keyword evidence="1" id="KW-0472">Membrane</keyword>
<comment type="caution">
    <text evidence="2">The sequence shown here is derived from an EMBL/GenBank/DDBJ whole genome shotgun (WGS) entry which is preliminary data.</text>
</comment>
<name>A0ABX1CFE4_9ACTN</name>
<evidence type="ECO:0000313" key="2">
    <source>
        <dbReference type="EMBL" id="NJQ16565.1"/>
    </source>
</evidence>
<dbReference type="Proteomes" id="UP000727056">
    <property type="component" value="Unassembled WGS sequence"/>
</dbReference>
<keyword evidence="1" id="KW-0812">Transmembrane</keyword>
<dbReference type="EMBL" id="JAAVJC010000166">
    <property type="protein sequence ID" value="NJQ16565.1"/>
    <property type="molecule type" value="Genomic_DNA"/>
</dbReference>
<evidence type="ECO:0000256" key="1">
    <source>
        <dbReference type="SAM" id="Phobius"/>
    </source>
</evidence>
<accession>A0ABX1CFE4</accession>
<evidence type="ECO:0000313" key="3">
    <source>
        <dbReference type="Proteomes" id="UP000727056"/>
    </source>
</evidence>
<gene>
    <name evidence="2" type="ORF">HCN52_16880</name>
</gene>
<keyword evidence="3" id="KW-1185">Reference proteome</keyword>